<sequence>MPFAFKPTKDIPDLTGKVILVTGGKHQILASGRSNAHIPLLGTAGIGKEAILEYARHKPSKIFFTGRDAARGASVEQETNSIARFVACDMTSLASVQTAAHTILAETERLDIMVFNAGIMNVPPALTKEGYEVHFGVNHVAHALLFKLLLPVLLRTAELPDGEVRIASLSSLGYGMHPSGGILYKKIRTTLGSGLVSHQRYGQSKLANIYLAMEIARRYPQFTAVSVHPGVVQTDLLANLSWTVRTMAWLSVGGKYLTPAEGAYNMLWATTVDKSKLEDGEFYVPVGVKEKRMREGSNAKAAEKLWEWTDEELKPFN</sequence>
<keyword evidence="4" id="KW-1185">Reference proteome</keyword>
<comment type="similarity">
    <text evidence="1">Belongs to the short-chain dehydrogenases/reductases (SDR) family.</text>
</comment>
<dbReference type="SUPFAM" id="SSF51735">
    <property type="entry name" value="NAD(P)-binding Rossmann-fold domains"/>
    <property type="match status" value="1"/>
</dbReference>
<organism evidence="3 4">
    <name type="scientific">Mycena chlorophos</name>
    <name type="common">Agaric fungus</name>
    <name type="synonym">Agaricus chlorophos</name>
    <dbReference type="NCBI Taxonomy" id="658473"/>
    <lineage>
        <taxon>Eukaryota</taxon>
        <taxon>Fungi</taxon>
        <taxon>Dikarya</taxon>
        <taxon>Basidiomycota</taxon>
        <taxon>Agaricomycotina</taxon>
        <taxon>Agaricomycetes</taxon>
        <taxon>Agaricomycetidae</taxon>
        <taxon>Agaricales</taxon>
        <taxon>Marasmiineae</taxon>
        <taxon>Mycenaceae</taxon>
        <taxon>Mycena</taxon>
    </lineage>
</organism>
<proteinExistence type="inferred from homology"/>
<dbReference type="PRINTS" id="PR00081">
    <property type="entry name" value="GDHRDH"/>
</dbReference>
<keyword evidence="2" id="KW-0560">Oxidoreductase</keyword>
<reference evidence="3" key="1">
    <citation type="submission" date="2014-09" db="EMBL/GenBank/DDBJ databases">
        <title>Genome sequence of the luminous mushroom Mycena chlorophos for searching fungal bioluminescence genes.</title>
        <authorList>
            <person name="Tanaka Y."/>
            <person name="Kasuga D."/>
            <person name="Oba Y."/>
            <person name="Hase S."/>
            <person name="Sato K."/>
            <person name="Oba Y."/>
            <person name="Sakakibara Y."/>
        </authorList>
    </citation>
    <scope>NUCLEOTIDE SEQUENCE</scope>
</reference>
<dbReference type="Pfam" id="PF00106">
    <property type="entry name" value="adh_short"/>
    <property type="match status" value="1"/>
</dbReference>
<evidence type="ECO:0000256" key="1">
    <source>
        <dbReference type="ARBA" id="ARBA00006484"/>
    </source>
</evidence>
<dbReference type="Gene3D" id="3.40.50.720">
    <property type="entry name" value="NAD(P)-binding Rossmann-like Domain"/>
    <property type="match status" value="1"/>
</dbReference>
<evidence type="ECO:0000313" key="3">
    <source>
        <dbReference type="EMBL" id="GAT45303.1"/>
    </source>
</evidence>
<name>A0ABQ0L2I6_MYCCL</name>
<accession>A0ABQ0L2I6</accession>
<dbReference type="EMBL" id="DF841052">
    <property type="protein sequence ID" value="GAT45303.1"/>
    <property type="molecule type" value="Genomic_DNA"/>
</dbReference>
<dbReference type="Proteomes" id="UP000815677">
    <property type="component" value="Unassembled WGS sequence"/>
</dbReference>
<dbReference type="InterPro" id="IPR002347">
    <property type="entry name" value="SDR_fam"/>
</dbReference>
<dbReference type="PANTHER" id="PTHR24320:SF154">
    <property type="entry name" value="OXIDOREDUCTASE, SHORT-CHAIN DEHYDROGENASE_REDUCTASE FAMILY (AFU_ORTHOLOGUE AFUA_2G04560)"/>
    <property type="match status" value="1"/>
</dbReference>
<dbReference type="InterPro" id="IPR036291">
    <property type="entry name" value="NAD(P)-bd_dom_sf"/>
</dbReference>
<gene>
    <name evidence="3" type="ORF">MCHLO_02889</name>
</gene>
<dbReference type="PANTHER" id="PTHR24320">
    <property type="entry name" value="RETINOL DEHYDROGENASE"/>
    <property type="match status" value="1"/>
</dbReference>
<evidence type="ECO:0000256" key="2">
    <source>
        <dbReference type="ARBA" id="ARBA00023002"/>
    </source>
</evidence>
<protein>
    <submittedName>
        <fullName evidence="3">Short-chain dehydrogenase/reductase family protein</fullName>
    </submittedName>
</protein>
<evidence type="ECO:0000313" key="4">
    <source>
        <dbReference type="Proteomes" id="UP000815677"/>
    </source>
</evidence>